<dbReference type="HOGENOM" id="CLU_441585_0_0_1"/>
<dbReference type="InterPro" id="IPR036291">
    <property type="entry name" value="NAD(P)-bd_dom_sf"/>
</dbReference>
<dbReference type="InterPro" id="IPR029063">
    <property type="entry name" value="SAM-dependent_MTases_sf"/>
</dbReference>
<dbReference type="Pfam" id="PF05368">
    <property type="entry name" value="NmrA"/>
    <property type="match status" value="1"/>
</dbReference>
<dbReference type="SUPFAM" id="SSF51735">
    <property type="entry name" value="NAD(P)-binding Rossmann-fold domains"/>
    <property type="match status" value="1"/>
</dbReference>
<dbReference type="Proteomes" id="UP000014074">
    <property type="component" value="Unassembled WGS sequence"/>
</dbReference>
<feature type="domain" description="NmrA-like" evidence="2">
    <location>
        <begin position="8"/>
        <end position="209"/>
    </location>
</feature>
<dbReference type="eggNOG" id="ENOG502S6PS">
    <property type="taxonomic scope" value="Eukaryota"/>
</dbReference>
<reference evidence="4" key="1">
    <citation type="journal article" date="2013" name="Genome Announc.">
        <title>Draft genome sequence of the ascomycete Phaeoacremonium aleophilum strain UCR-PA7, a causal agent of the esca disease complex in grapevines.</title>
        <authorList>
            <person name="Blanco-Ulate B."/>
            <person name="Rolshausen P."/>
            <person name="Cantu D."/>
        </authorList>
    </citation>
    <scope>NUCLEOTIDE SEQUENCE [LARGE SCALE GENOMIC DNA]</scope>
    <source>
        <strain evidence="4">UCR-PA7</strain>
    </source>
</reference>
<comment type="similarity">
    <text evidence="1">Belongs to the methyltransferase superfamily. LaeA methyltransferase family.</text>
</comment>
<dbReference type="SUPFAM" id="SSF53335">
    <property type="entry name" value="S-adenosyl-L-methionine-dependent methyltransferases"/>
    <property type="match status" value="1"/>
</dbReference>
<keyword evidence="3" id="KW-0489">Methyltransferase</keyword>
<name>R8BNB1_PHAM7</name>
<dbReference type="Gene3D" id="3.40.50.720">
    <property type="entry name" value="NAD(P)-binding Rossmann-like Domain"/>
    <property type="match status" value="1"/>
</dbReference>
<gene>
    <name evidence="3" type="ORF">UCRPA7_3788</name>
</gene>
<dbReference type="OrthoDB" id="2013972at2759"/>
<dbReference type="RefSeq" id="XP_007914531.1">
    <property type="nucleotide sequence ID" value="XM_007916340.1"/>
</dbReference>
<dbReference type="Pfam" id="PF13489">
    <property type="entry name" value="Methyltransf_23"/>
    <property type="match status" value="1"/>
</dbReference>
<evidence type="ECO:0000259" key="2">
    <source>
        <dbReference type="Pfam" id="PF05368"/>
    </source>
</evidence>
<dbReference type="CDD" id="cd02440">
    <property type="entry name" value="AdoMet_MTases"/>
    <property type="match status" value="1"/>
</dbReference>
<dbReference type="PANTHER" id="PTHR43591:SF31">
    <property type="entry name" value="LAEA-LIKE, PUTATIVE (AFU_ORTHOLOGUE AFUA_8G01930)-RELATED"/>
    <property type="match status" value="1"/>
</dbReference>
<dbReference type="GeneID" id="19324170"/>
<dbReference type="EMBL" id="KB933061">
    <property type="protein sequence ID" value="EOO00831.1"/>
    <property type="molecule type" value="Genomic_DNA"/>
</dbReference>
<organism evidence="3 4">
    <name type="scientific">Phaeoacremonium minimum (strain UCR-PA7)</name>
    <name type="common">Esca disease fungus</name>
    <name type="synonym">Togninia minima</name>
    <dbReference type="NCBI Taxonomy" id="1286976"/>
    <lineage>
        <taxon>Eukaryota</taxon>
        <taxon>Fungi</taxon>
        <taxon>Dikarya</taxon>
        <taxon>Ascomycota</taxon>
        <taxon>Pezizomycotina</taxon>
        <taxon>Sordariomycetes</taxon>
        <taxon>Sordariomycetidae</taxon>
        <taxon>Togniniales</taxon>
        <taxon>Togniniaceae</taxon>
        <taxon>Phaeoacremonium</taxon>
    </lineage>
</organism>
<evidence type="ECO:0000256" key="1">
    <source>
        <dbReference type="ARBA" id="ARBA00038158"/>
    </source>
</evidence>
<accession>R8BNB1</accession>
<sequence length="619" mass="69399">MPADCTSERLLFTAAGGMQSAALLQLLTGKWKNFRLGVHSATTAAKLRSQYPDAEIVEADLEDIKSVEALVQNVNVIFHVGPSMHARETELGLRVVDAAAAQNRKHPGVIKHFVFSSVIGTQLRKLLNHDCKRYVEEALMESGLPYTILQPTHRMDMLPLKAILSQKTETTERPLKFMANWKPENKMSFVTIRDQAEAIRVVLEEQEKHYYATYQLVSTPTPISYAEFVKRAWGISSLIVRWREICIWDQGVLFIVTGRFALRLVTLLRPIMAAETSTAATAPAPQAETPASHEPIEAAAPGEVDDQSDFESSDYDAVSVSGSTSVASSVYRFAYENGRRYHQYKNARYPIPNDDTEQNREDMKHALMLELTNGKYFFAPIGDNPQKIIDLGTGTGIWAIDVADRYPSAEVFGIDQTPIQPNWVPPNLRFIVDNIEEEWLHGSDFDFVHIRQVMPVLRDGEKVLRSAYENLKPGGWIEIQELGGQALCDDDTMPEDYSVNKFLDRCQEALGKFGADFRAGNKLQEPLEKAGFTNITCKKLKVPIGPWAKDKTLRLIGMYFRLILGDLLGAMGARPFRALGLSEAEIEVFLAGVRKDLKSASAHSYFNYLFWTAQKPTSS</sequence>
<keyword evidence="4" id="KW-1185">Reference proteome</keyword>
<evidence type="ECO:0000313" key="4">
    <source>
        <dbReference type="Proteomes" id="UP000014074"/>
    </source>
</evidence>
<proteinExistence type="inferred from homology"/>
<evidence type="ECO:0000313" key="3">
    <source>
        <dbReference type="EMBL" id="EOO00831.1"/>
    </source>
</evidence>
<dbReference type="PANTHER" id="PTHR43591">
    <property type="entry name" value="METHYLTRANSFERASE"/>
    <property type="match status" value="1"/>
</dbReference>
<dbReference type="AlphaFoldDB" id="R8BNB1"/>
<keyword evidence="3" id="KW-0808">Transferase</keyword>
<protein>
    <submittedName>
        <fullName evidence="3">Putative methyltransferase domain-containing protein</fullName>
    </submittedName>
</protein>
<dbReference type="Gene3D" id="3.40.50.150">
    <property type="entry name" value="Vaccinia Virus protein VP39"/>
    <property type="match status" value="1"/>
</dbReference>
<dbReference type="InterPro" id="IPR008030">
    <property type="entry name" value="NmrA-like"/>
</dbReference>
<dbReference type="KEGG" id="tmn:UCRPA7_3788"/>
<dbReference type="GO" id="GO:0032259">
    <property type="term" value="P:methylation"/>
    <property type="evidence" value="ECO:0007669"/>
    <property type="project" value="UniProtKB-KW"/>
</dbReference>
<dbReference type="GO" id="GO:0008168">
    <property type="term" value="F:methyltransferase activity"/>
    <property type="evidence" value="ECO:0007669"/>
    <property type="project" value="UniProtKB-KW"/>
</dbReference>